<dbReference type="Proteomes" id="UP000273898">
    <property type="component" value="Unassembled WGS sequence"/>
</dbReference>
<dbReference type="RefSeq" id="WP_121285528.1">
    <property type="nucleotide sequence ID" value="NZ_RCCK01000013.1"/>
</dbReference>
<name>A0A497XXM8_9SPHI</name>
<dbReference type="Proteomes" id="UP000297429">
    <property type="component" value="Unassembled WGS sequence"/>
</dbReference>
<evidence type="ECO:0000256" key="1">
    <source>
        <dbReference type="SAM" id="Coils"/>
    </source>
</evidence>
<dbReference type="AlphaFoldDB" id="A0A497XXM8"/>
<dbReference type="EMBL" id="RCCK01000013">
    <property type="protein sequence ID" value="RLJ73648.1"/>
    <property type="molecule type" value="Genomic_DNA"/>
</dbReference>
<keyword evidence="1" id="KW-0175">Coiled coil</keyword>
<sequence>MTERFFKFRGRFDFSPHPYEIGNPIFHNRKLEDNFFALKLYSLPDGEYKAFYDFHLNHYLLRNPDGREAFFRKVNRSIQRRINFYSAKDPFRSVYEIHSANLDKLEAFQGFLNTIDEWNVNTSTEKMLNQRDAEIAQLKRNLADLQAQLDEILQYEASEKIVINNGNLASFMDLMRQLQKLMLPNGKRLVSTQGHSPWYKMIAKNFVHGDKLIPLATAQNYFSSEDSSKYIFISDKDRAFDIVPVKPVNRH</sequence>
<organism evidence="2 4">
    <name type="scientific">Pedobacter alluvionis</name>
    <dbReference type="NCBI Taxonomy" id="475253"/>
    <lineage>
        <taxon>Bacteria</taxon>
        <taxon>Pseudomonadati</taxon>
        <taxon>Bacteroidota</taxon>
        <taxon>Sphingobacteriia</taxon>
        <taxon>Sphingobacteriales</taxon>
        <taxon>Sphingobacteriaceae</taxon>
        <taxon>Pedobacter</taxon>
    </lineage>
</organism>
<evidence type="ECO:0000313" key="2">
    <source>
        <dbReference type="EMBL" id="RLJ73648.1"/>
    </source>
</evidence>
<feature type="coiled-coil region" evidence="1">
    <location>
        <begin position="128"/>
        <end position="155"/>
    </location>
</feature>
<evidence type="ECO:0000313" key="4">
    <source>
        <dbReference type="Proteomes" id="UP000273898"/>
    </source>
</evidence>
<keyword evidence="5" id="KW-1185">Reference proteome</keyword>
<evidence type="ECO:0000313" key="3">
    <source>
        <dbReference type="EMBL" id="TFB32727.1"/>
    </source>
</evidence>
<dbReference type="OrthoDB" id="751263at2"/>
<proteinExistence type="predicted"/>
<accession>A0A497XXM8</accession>
<comment type="caution">
    <text evidence="2">The sequence shown here is derived from an EMBL/GenBank/DDBJ whole genome shotgun (WGS) entry which is preliminary data.</text>
</comment>
<protein>
    <submittedName>
        <fullName evidence="2">Uncharacterized protein</fullName>
    </submittedName>
</protein>
<reference evidence="3 5" key="2">
    <citation type="submission" date="2019-03" db="EMBL/GenBank/DDBJ databases">
        <authorList>
            <person name="He R.-H."/>
        </authorList>
    </citation>
    <scope>NUCLEOTIDE SEQUENCE [LARGE SCALE GENOMIC DNA]</scope>
    <source>
        <strain evidence="3 5">DSM 19624</strain>
    </source>
</reference>
<gene>
    <name evidence="2" type="ORF">BCL90_3810</name>
    <name evidence="3" type="ORF">E3V97_01425</name>
</gene>
<evidence type="ECO:0000313" key="5">
    <source>
        <dbReference type="Proteomes" id="UP000297429"/>
    </source>
</evidence>
<reference evidence="2 4" key="1">
    <citation type="submission" date="2018-10" db="EMBL/GenBank/DDBJ databases">
        <title>Genomic Encyclopedia of Archaeal and Bacterial Type Strains, Phase II (KMG-II): from individual species to whole genera.</title>
        <authorList>
            <person name="Goeker M."/>
        </authorList>
    </citation>
    <scope>NUCLEOTIDE SEQUENCE [LARGE SCALE GENOMIC DNA]</scope>
    <source>
        <strain evidence="2 4">DSM 19624</strain>
    </source>
</reference>
<dbReference type="EMBL" id="SOPX01000001">
    <property type="protein sequence ID" value="TFB32727.1"/>
    <property type="molecule type" value="Genomic_DNA"/>
</dbReference>